<dbReference type="GO" id="GO:0030416">
    <property type="term" value="P:methylamine metabolic process"/>
    <property type="evidence" value="ECO:0007669"/>
    <property type="project" value="InterPro"/>
</dbReference>
<accession>A0A6H9XP89</accession>
<comment type="caution">
    <text evidence="7">The sequence shown here is derived from an EMBL/GenBank/DDBJ whole genome shotgun (WGS) entry which is preliminary data.</text>
</comment>
<gene>
    <name evidence="7" type="ORF">NCTC10254_02389</name>
</gene>
<evidence type="ECO:0000256" key="2">
    <source>
        <dbReference type="ARBA" id="ARBA00022692"/>
    </source>
</evidence>
<feature type="transmembrane region" description="Helical" evidence="5">
    <location>
        <begin position="84"/>
        <end position="106"/>
    </location>
</feature>
<dbReference type="InterPro" id="IPR009908">
    <property type="entry name" value="Methylamine_util_MauE"/>
</dbReference>
<feature type="domain" description="Methylamine utilisation protein MauE" evidence="6">
    <location>
        <begin position="39"/>
        <end position="170"/>
    </location>
</feature>
<sequence length="180" mass="20051">MTNAQSTIVADDNDIDDTSIEADAVEEKPQSNRTTLVLDIISFLSRFGLAATWIWAGFHKVGSVLETGQSIQAYKIFTLEWSVFLAQIIGPLELMGGFILLIGVFFRQAGWLSTIVLMLFIIGIGQAWARGLVIDCGCFGKQDLTDGGMDYLQTILRDVVLIAMSLWTAYRPYRRFAIYP</sequence>
<dbReference type="GeneID" id="84574616"/>
<feature type="transmembrane region" description="Helical" evidence="5">
    <location>
        <begin position="36"/>
        <end position="56"/>
    </location>
</feature>
<feature type="transmembrane region" description="Helical" evidence="5">
    <location>
        <begin position="151"/>
        <end position="170"/>
    </location>
</feature>
<protein>
    <submittedName>
        <fullName evidence="7">DoxX family membrane protein</fullName>
    </submittedName>
</protein>
<dbReference type="Proteomes" id="UP000249886">
    <property type="component" value="Unassembled WGS sequence"/>
</dbReference>
<dbReference type="GO" id="GO:0016020">
    <property type="term" value="C:membrane"/>
    <property type="evidence" value="ECO:0007669"/>
    <property type="project" value="UniProtKB-SubCell"/>
</dbReference>
<evidence type="ECO:0000256" key="1">
    <source>
        <dbReference type="ARBA" id="ARBA00004141"/>
    </source>
</evidence>
<dbReference type="RefSeq" id="WP_005525614.1">
    <property type="nucleotide sequence ID" value="NZ_CAJPQJ010000033.1"/>
</dbReference>
<evidence type="ECO:0000313" key="8">
    <source>
        <dbReference type="Proteomes" id="UP000249886"/>
    </source>
</evidence>
<dbReference type="Pfam" id="PF07291">
    <property type="entry name" value="MauE"/>
    <property type="match status" value="1"/>
</dbReference>
<dbReference type="AlphaFoldDB" id="A0A6H9XP89"/>
<organism evidence="7 8">
    <name type="scientific">Corynebacterium matruchotii</name>
    <dbReference type="NCBI Taxonomy" id="43768"/>
    <lineage>
        <taxon>Bacteria</taxon>
        <taxon>Bacillati</taxon>
        <taxon>Actinomycetota</taxon>
        <taxon>Actinomycetes</taxon>
        <taxon>Mycobacteriales</taxon>
        <taxon>Corynebacteriaceae</taxon>
        <taxon>Corynebacterium</taxon>
    </lineage>
</organism>
<evidence type="ECO:0000256" key="3">
    <source>
        <dbReference type="ARBA" id="ARBA00022989"/>
    </source>
</evidence>
<name>A0A6H9XP89_9CORY</name>
<keyword evidence="3 5" id="KW-1133">Transmembrane helix</keyword>
<reference evidence="7 8" key="1">
    <citation type="submission" date="2018-06" db="EMBL/GenBank/DDBJ databases">
        <authorList>
            <consortium name="Pathogen Informatics"/>
            <person name="Doyle S."/>
        </authorList>
    </citation>
    <scope>NUCLEOTIDE SEQUENCE [LARGE SCALE GENOMIC DNA]</scope>
    <source>
        <strain evidence="7 8">NCTC10254</strain>
    </source>
</reference>
<comment type="subcellular location">
    <subcellularLocation>
        <location evidence="1">Membrane</location>
        <topology evidence="1">Multi-pass membrane protein</topology>
    </subcellularLocation>
</comment>
<evidence type="ECO:0000256" key="4">
    <source>
        <dbReference type="ARBA" id="ARBA00023136"/>
    </source>
</evidence>
<evidence type="ECO:0000259" key="6">
    <source>
        <dbReference type="Pfam" id="PF07291"/>
    </source>
</evidence>
<dbReference type="EMBL" id="UARK01000034">
    <property type="protein sequence ID" value="SPW33608.1"/>
    <property type="molecule type" value="Genomic_DNA"/>
</dbReference>
<evidence type="ECO:0000313" key="7">
    <source>
        <dbReference type="EMBL" id="SPW33608.1"/>
    </source>
</evidence>
<proteinExistence type="predicted"/>
<keyword evidence="4 5" id="KW-0472">Membrane</keyword>
<evidence type="ECO:0000256" key="5">
    <source>
        <dbReference type="SAM" id="Phobius"/>
    </source>
</evidence>
<keyword evidence="2 5" id="KW-0812">Transmembrane</keyword>
<feature type="transmembrane region" description="Helical" evidence="5">
    <location>
        <begin position="111"/>
        <end position="131"/>
    </location>
</feature>